<sequence length="15" mass="1891">MPFPKADEKREEERE</sequence>
<proteinExistence type="predicted"/>
<accession>A0A8X6IMZ9</accession>
<protein>
    <submittedName>
        <fullName evidence="1">Uncharacterized protein</fullName>
    </submittedName>
</protein>
<name>A0A8X6IMZ9_NEPPI</name>
<evidence type="ECO:0000313" key="1">
    <source>
        <dbReference type="EMBL" id="GFS52939.1"/>
    </source>
</evidence>
<feature type="non-terminal residue" evidence="1">
    <location>
        <position position="15"/>
    </location>
</feature>
<dbReference type="Proteomes" id="UP000887013">
    <property type="component" value="Unassembled WGS sequence"/>
</dbReference>
<comment type="caution">
    <text evidence="1">The sequence shown here is derived from an EMBL/GenBank/DDBJ whole genome shotgun (WGS) entry which is preliminary data.</text>
</comment>
<reference evidence="1" key="1">
    <citation type="submission" date="2020-08" db="EMBL/GenBank/DDBJ databases">
        <title>Multicomponent nature underlies the extraordinary mechanical properties of spider dragline silk.</title>
        <authorList>
            <person name="Kono N."/>
            <person name="Nakamura H."/>
            <person name="Mori M."/>
            <person name="Yoshida Y."/>
            <person name="Ohtoshi R."/>
            <person name="Malay A.D."/>
            <person name="Moran D.A.P."/>
            <person name="Tomita M."/>
            <person name="Numata K."/>
            <person name="Arakawa K."/>
        </authorList>
    </citation>
    <scope>NUCLEOTIDE SEQUENCE</scope>
</reference>
<gene>
    <name evidence="1" type="ORF">NPIL_474461</name>
</gene>
<dbReference type="EMBL" id="BMAW01046016">
    <property type="protein sequence ID" value="GFS52939.1"/>
    <property type="molecule type" value="Genomic_DNA"/>
</dbReference>
<organism evidence="1 2">
    <name type="scientific">Nephila pilipes</name>
    <name type="common">Giant wood spider</name>
    <name type="synonym">Nephila maculata</name>
    <dbReference type="NCBI Taxonomy" id="299642"/>
    <lineage>
        <taxon>Eukaryota</taxon>
        <taxon>Metazoa</taxon>
        <taxon>Ecdysozoa</taxon>
        <taxon>Arthropoda</taxon>
        <taxon>Chelicerata</taxon>
        <taxon>Arachnida</taxon>
        <taxon>Araneae</taxon>
        <taxon>Araneomorphae</taxon>
        <taxon>Entelegynae</taxon>
        <taxon>Araneoidea</taxon>
        <taxon>Nephilidae</taxon>
        <taxon>Nephila</taxon>
    </lineage>
</organism>
<keyword evidence="2" id="KW-1185">Reference proteome</keyword>
<evidence type="ECO:0000313" key="2">
    <source>
        <dbReference type="Proteomes" id="UP000887013"/>
    </source>
</evidence>